<reference evidence="2" key="1">
    <citation type="submission" date="2019-02" db="EMBL/GenBank/DDBJ databases">
        <authorList>
            <person name="Gruber-Vodicka R. H."/>
            <person name="Seah K. B. B."/>
        </authorList>
    </citation>
    <scope>NUCLEOTIDE SEQUENCE</scope>
    <source>
        <strain evidence="1">BECK_BZ197</strain>
        <strain evidence="3">BECK_BZ198</strain>
        <strain evidence="2">BECK_BZ199</strain>
    </source>
</reference>
<evidence type="ECO:0000313" key="2">
    <source>
        <dbReference type="EMBL" id="VFK32868.1"/>
    </source>
</evidence>
<dbReference type="EMBL" id="CAADGH010000036">
    <property type="protein sequence ID" value="VFK75929.1"/>
    <property type="molecule type" value="Genomic_DNA"/>
</dbReference>
<evidence type="ECO:0000313" key="3">
    <source>
        <dbReference type="EMBL" id="VFK75929.1"/>
    </source>
</evidence>
<proteinExistence type="predicted"/>
<sequence length="44" mass="5080">MNNNLQFFPPRAGPAGFLLEEYRFWIALLLLISLLTHSCEESVQ</sequence>
<dbReference type="EMBL" id="CAADFO010000037">
    <property type="protein sequence ID" value="VFK28474.1"/>
    <property type="molecule type" value="Genomic_DNA"/>
</dbReference>
<name>A0A450XUC5_9GAMM</name>
<protein>
    <submittedName>
        <fullName evidence="2">Uncharacterized protein</fullName>
    </submittedName>
</protein>
<dbReference type="EMBL" id="CAADFQ010000037">
    <property type="protein sequence ID" value="VFK32868.1"/>
    <property type="molecule type" value="Genomic_DNA"/>
</dbReference>
<organism evidence="2">
    <name type="scientific">Candidatus Kentrum sp. MB</name>
    <dbReference type="NCBI Taxonomy" id="2138164"/>
    <lineage>
        <taxon>Bacteria</taxon>
        <taxon>Pseudomonadati</taxon>
        <taxon>Pseudomonadota</taxon>
        <taxon>Gammaproteobacteria</taxon>
        <taxon>Candidatus Kentrum</taxon>
    </lineage>
</organism>
<accession>A0A450XUC5</accession>
<gene>
    <name evidence="1" type="ORF">BECKMB1821G_GA0114241_103721</name>
    <name evidence="3" type="ORF">BECKMB1821H_GA0114242_10368</name>
    <name evidence="2" type="ORF">BECKMB1821I_GA0114274_103719</name>
</gene>
<dbReference type="AlphaFoldDB" id="A0A450XUC5"/>
<evidence type="ECO:0000313" key="1">
    <source>
        <dbReference type="EMBL" id="VFK28474.1"/>
    </source>
</evidence>